<evidence type="ECO:0000256" key="1">
    <source>
        <dbReference type="ARBA" id="ARBA00005896"/>
    </source>
</evidence>
<evidence type="ECO:0000256" key="5">
    <source>
        <dbReference type="ARBA" id="ARBA00023004"/>
    </source>
</evidence>
<dbReference type="SUPFAM" id="SSF51197">
    <property type="entry name" value="Clavaminate synthase-like"/>
    <property type="match status" value="1"/>
</dbReference>
<dbReference type="PANTHER" id="PTHR30468">
    <property type="entry name" value="ALPHA-KETOGLUTARATE-DEPENDENT SULFONATE DIOXYGENASE"/>
    <property type="match status" value="1"/>
</dbReference>
<dbReference type="InterPro" id="IPR051323">
    <property type="entry name" value="AtsK-like"/>
</dbReference>
<keyword evidence="5" id="KW-0408">Iron</keyword>
<comment type="caution">
    <text evidence="7">The sequence shown here is derived from an EMBL/GenBank/DDBJ whole genome shotgun (WGS) entry which is preliminary data.</text>
</comment>
<keyword evidence="2" id="KW-0479">Metal-binding</keyword>
<feature type="domain" description="TauD/TfdA-like" evidence="6">
    <location>
        <begin position="13"/>
        <end position="276"/>
    </location>
</feature>
<protein>
    <submittedName>
        <fullName evidence="7">TauD/TfdA family dioxygenase</fullName>
    </submittedName>
</protein>
<evidence type="ECO:0000259" key="6">
    <source>
        <dbReference type="Pfam" id="PF02668"/>
    </source>
</evidence>
<dbReference type="InterPro" id="IPR003819">
    <property type="entry name" value="TauD/TfdA-like"/>
</dbReference>
<dbReference type="GO" id="GO:0005737">
    <property type="term" value="C:cytoplasm"/>
    <property type="evidence" value="ECO:0007669"/>
    <property type="project" value="TreeGrafter"/>
</dbReference>
<dbReference type="PANTHER" id="PTHR30468:SF1">
    <property type="entry name" value="ALPHA-KETOGLUTARATE-DEPENDENT SULFONATE DIOXYGENASE"/>
    <property type="match status" value="1"/>
</dbReference>
<evidence type="ECO:0000256" key="4">
    <source>
        <dbReference type="ARBA" id="ARBA00023002"/>
    </source>
</evidence>
<name>A0A972VWY6_9GAMM</name>
<reference evidence="7" key="1">
    <citation type="submission" date="2020-05" db="EMBL/GenBank/DDBJ databases">
        <title>Sulfur intermediates as new biogeochemical hubs in an aquatic model microbial ecosystem.</title>
        <authorList>
            <person name="Vigneron A."/>
        </authorList>
    </citation>
    <scope>NUCLEOTIDE SEQUENCE</scope>
    <source>
        <strain evidence="7">Bin.250</strain>
    </source>
</reference>
<comment type="similarity">
    <text evidence="1">Belongs to the TfdA dioxygenase family.</text>
</comment>
<dbReference type="Pfam" id="PF02668">
    <property type="entry name" value="TauD"/>
    <property type="match status" value="1"/>
</dbReference>
<dbReference type="Gene3D" id="3.60.130.10">
    <property type="entry name" value="Clavaminate synthase-like"/>
    <property type="match status" value="1"/>
</dbReference>
<evidence type="ECO:0000256" key="3">
    <source>
        <dbReference type="ARBA" id="ARBA00022964"/>
    </source>
</evidence>
<proteinExistence type="inferred from homology"/>
<dbReference type="InterPro" id="IPR042098">
    <property type="entry name" value="TauD-like_sf"/>
</dbReference>
<organism evidence="7 8">
    <name type="scientific">SAR86 cluster bacterium</name>
    <dbReference type="NCBI Taxonomy" id="2030880"/>
    <lineage>
        <taxon>Bacteria</taxon>
        <taxon>Pseudomonadati</taxon>
        <taxon>Pseudomonadota</taxon>
        <taxon>Gammaproteobacteria</taxon>
        <taxon>SAR86 cluster</taxon>
    </lineage>
</organism>
<dbReference type="AlphaFoldDB" id="A0A972VWY6"/>
<gene>
    <name evidence="7" type="ORF">HQ497_05600</name>
</gene>
<evidence type="ECO:0000313" key="7">
    <source>
        <dbReference type="EMBL" id="NQV64824.1"/>
    </source>
</evidence>
<accession>A0A972VWY6</accession>
<evidence type="ECO:0000313" key="8">
    <source>
        <dbReference type="Proteomes" id="UP000754644"/>
    </source>
</evidence>
<sequence length="283" mass="32075">MPLAQQASAAFNVEQLSPTIGAELSGIDLGQVLPDSTIAEIYQALLDYKVIFFRDQNITSQQHLAFGRRFGTLEVHPFAAQDPEFPELLRITHNKDNKGTENIWHSDVTWRAAPSLGSILRAQEIPNVGGDTLFADMGQAYDDLSDSLKEQLDGLTAIHDAVGFHRRMREKGASEEQVNAMREQYPAQEHPVIRTHPDTGRKTLYVNRAFTQSIVGMSAEDSQTLLEQLYRTAAVPEYQCRFKWRPNSIAFWDNRSCQHYAVSDYWPQIRSVERVTIIGDKPR</sequence>
<evidence type="ECO:0000256" key="2">
    <source>
        <dbReference type="ARBA" id="ARBA00022723"/>
    </source>
</evidence>
<dbReference type="Proteomes" id="UP000754644">
    <property type="component" value="Unassembled WGS sequence"/>
</dbReference>
<dbReference type="GO" id="GO:0000908">
    <property type="term" value="F:taurine dioxygenase activity"/>
    <property type="evidence" value="ECO:0007669"/>
    <property type="project" value="TreeGrafter"/>
</dbReference>
<keyword evidence="3 7" id="KW-0223">Dioxygenase</keyword>
<keyword evidence="4" id="KW-0560">Oxidoreductase</keyword>
<dbReference type="GO" id="GO:0046872">
    <property type="term" value="F:metal ion binding"/>
    <property type="evidence" value="ECO:0007669"/>
    <property type="project" value="UniProtKB-KW"/>
</dbReference>
<dbReference type="GO" id="GO:0006790">
    <property type="term" value="P:sulfur compound metabolic process"/>
    <property type="evidence" value="ECO:0007669"/>
    <property type="project" value="TreeGrafter"/>
</dbReference>
<dbReference type="EMBL" id="JABMOJ010000207">
    <property type="protein sequence ID" value="NQV64824.1"/>
    <property type="molecule type" value="Genomic_DNA"/>
</dbReference>